<comment type="caution">
    <text evidence="3">The sequence shown here is derived from an EMBL/GenBank/DDBJ whole genome shotgun (WGS) entry which is preliminary data.</text>
</comment>
<protein>
    <submittedName>
        <fullName evidence="3">Uncharacterized protein</fullName>
    </submittedName>
</protein>
<dbReference type="EMBL" id="CAUYUJ010022318">
    <property type="protein sequence ID" value="CAK0910087.1"/>
    <property type="molecule type" value="Genomic_DNA"/>
</dbReference>
<accession>A0ABN9YH40</accession>
<feature type="compositionally biased region" description="Low complexity" evidence="1">
    <location>
        <begin position="235"/>
        <end position="244"/>
    </location>
</feature>
<gene>
    <name evidence="3" type="ORF">PCOR1329_LOCUS84340</name>
</gene>
<reference evidence="3" key="1">
    <citation type="submission" date="2023-10" db="EMBL/GenBank/DDBJ databases">
        <authorList>
            <person name="Chen Y."/>
            <person name="Shah S."/>
            <person name="Dougan E. K."/>
            <person name="Thang M."/>
            <person name="Chan C."/>
        </authorList>
    </citation>
    <scope>NUCLEOTIDE SEQUENCE [LARGE SCALE GENOMIC DNA]</scope>
</reference>
<organism evidence="3 4">
    <name type="scientific">Prorocentrum cordatum</name>
    <dbReference type="NCBI Taxonomy" id="2364126"/>
    <lineage>
        <taxon>Eukaryota</taxon>
        <taxon>Sar</taxon>
        <taxon>Alveolata</taxon>
        <taxon>Dinophyceae</taxon>
        <taxon>Prorocentrales</taxon>
        <taxon>Prorocentraceae</taxon>
        <taxon>Prorocentrum</taxon>
    </lineage>
</organism>
<proteinExistence type="predicted"/>
<evidence type="ECO:0000256" key="2">
    <source>
        <dbReference type="SAM" id="SignalP"/>
    </source>
</evidence>
<feature type="chain" id="PRO_5046413383" evidence="2">
    <location>
        <begin position="37"/>
        <end position="267"/>
    </location>
</feature>
<feature type="signal peptide" evidence="2">
    <location>
        <begin position="1"/>
        <end position="36"/>
    </location>
</feature>
<dbReference type="Proteomes" id="UP001189429">
    <property type="component" value="Unassembled WGS sequence"/>
</dbReference>
<evidence type="ECO:0000256" key="1">
    <source>
        <dbReference type="SAM" id="MobiDB-lite"/>
    </source>
</evidence>
<feature type="region of interest" description="Disordered" evidence="1">
    <location>
        <begin position="218"/>
        <end position="267"/>
    </location>
</feature>
<keyword evidence="2" id="KW-0732">Signal</keyword>
<name>A0ABN9YH40_9DINO</name>
<feature type="non-terminal residue" evidence="3">
    <location>
        <position position="267"/>
    </location>
</feature>
<keyword evidence="4" id="KW-1185">Reference proteome</keyword>
<sequence length="267" mass="27680">MVIGRPSPRRCRSGPPPPSTLLRTVLLWLLAPLRHGAIRDSGRPACATARADVDDVEVENLEASAQSSSFVPRARLQSAAAAAVRAAMLQRAETDGEHDAEGGATSQPTLLGRIQQAQWQAARTAGVTADRICYSPECGGSGTQTAGSHGALAAAPPAEPLACAPAADAAPQPEGELRVPEAAEAEHQVAAEAQATAAVVSLDATCQATACRTARPRRRAAAARQAAAEADRQAAAELQAAGRQAAERRAEPERLEEAARCDKAERQ</sequence>
<evidence type="ECO:0000313" key="4">
    <source>
        <dbReference type="Proteomes" id="UP001189429"/>
    </source>
</evidence>
<feature type="compositionally biased region" description="Basic and acidic residues" evidence="1">
    <location>
        <begin position="245"/>
        <end position="267"/>
    </location>
</feature>
<evidence type="ECO:0000313" key="3">
    <source>
        <dbReference type="EMBL" id="CAK0910087.1"/>
    </source>
</evidence>